<evidence type="ECO:0000256" key="3">
    <source>
        <dbReference type="ARBA" id="ARBA00022692"/>
    </source>
</evidence>
<comment type="caution">
    <text evidence="8">The sequence shown here is derived from an EMBL/GenBank/DDBJ whole genome shotgun (WGS) entry which is preliminary data.</text>
</comment>
<dbReference type="GO" id="GO:0016020">
    <property type="term" value="C:membrane"/>
    <property type="evidence" value="ECO:0007669"/>
    <property type="project" value="UniProtKB-SubCell"/>
</dbReference>
<name>A0AAW1LPN5_SAPOF</name>
<feature type="compositionally biased region" description="Polar residues" evidence="6">
    <location>
        <begin position="299"/>
        <end position="311"/>
    </location>
</feature>
<proteinExistence type="inferred from homology"/>
<dbReference type="InterPro" id="IPR006904">
    <property type="entry name" value="DUF716"/>
</dbReference>
<organism evidence="8 9">
    <name type="scientific">Saponaria officinalis</name>
    <name type="common">Common soapwort</name>
    <name type="synonym">Lychnis saponaria</name>
    <dbReference type="NCBI Taxonomy" id="3572"/>
    <lineage>
        <taxon>Eukaryota</taxon>
        <taxon>Viridiplantae</taxon>
        <taxon>Streptophyta</taxon>
        <taxon>Embryophyta</taxon>
        <taxon>Tracheophyta</taxon>
        <taxon>Spermatophyta</taxon>
        <taxon>Magnoliopsida</taxon>
        <taxon>eudicotyledons</taxon>
        <taxon>Gunneridae</taxon>
        <taxon>Pentapetalae</taxon>
        <taxon>Caryophyllales</taxon>
        <taxon>Caryophyllaceae</taxon>
        <taxon>Caryophylleae</taxon>
        <taxon>Saponaria</taxon>
    </lineage>
</organism>
<evidence type="ECO:0000256" key="1">
    <source>
        <dbReference type="ARBA" id="ARBA00004141"/>
    </source>
</evidence>
<dbReference type="PANTHER" id="PTHR46285:SF3">
    <property type="entry name" value="PROTEINASE INHIBITOR I4, SERPIN (DUF716)"/>
    <property type="match status" value="1"/>
</dbReference>
<protein>
    <submittedName>
        <fullName evidence="8">Uncharacterized protein</fullName>
    </submittedName>
</protein>
<evidence type="ECO:0000313" key="8">
    <source>
        <dbReference type="EMBL" id="KAK9736052.1"/>
    </source>
</evidence>
<dbReference type="PANTHER" id="PTHR46285">
    <property type="entry name" value="PROTEINASE INHIBITOR I4, SERPIN (DUF716)-RELATED"/>
    <property type="match status" value="1"/>
</dbReference>
<evidence type="ECO:0000256" key="2">
    <source>
        <dbReference type="ARBA" id="ARBA00006948"/>
    </source>
</evidence>
<keyword evidence="5 7" id="KW-0472">Membrane</keyword>
<feature type="transmembrane region" description="Helical" evidence="7">
    <location>
        <begin position="94"/>
        <end position="114"/>
    </location>
</feature>
<comment type="subcellular location">
    <subcellularLocation>
        <location evidence="1">Membrane</location>
        <topology evidence="1">Multi-pass membrane protein</topology>
    </subcellularLocation>
</comment>
<sequence>MGTLIGHVGPGFGFMVIGVWHLYNHLKILAQHGASYYKSQPWFPLMHGLLRRLELYLIICGCTLSVAMELFIGPDKHQPLDADGTIPSNHLHNFEHSSISLTFLVYALFALALDKWATKPMPAQDEVVQVLGGLAFWQQLLLFHLHSADHMGVEGQYHWLLQLVVFSCLATTLMGVGRGRTCFAVGFVRSLSIMFQGVWLMVMGFALWTPALIPKGCFMNLEDGHKVVRCQGEGSLHRAKALVNIQFSWFLIFMAAFAAASYVSMMLLYGNNNNNNKYSVMSLSEQEDDEDVEAPKQQINQNLVQSHNTNKPIHHMER</sequence>
<dbReference type="EMBL" id="JBDFQZ010000004">
    <property type="protein sequence ID" value="KAK9736052.1"/>
    <property type="molecule type" value="Genomic_DNA"/>
</dbReference>
<evidence type="ECO:0000256" key="7">
    <source>
        <dbReference type="SAM" id="Phobius"/>
    </source>
</evidence>
<dbReference type="Proteomes" id="UP001443914">
    <property type="component" value="Unassembled WGS sequence"/>
</dbReference>
<comment type="similarity">
    <text evidence="2">Belongs to the TMEM45 family.</text>
</comment>
<feature type="region of interest" description="Disordered" evidence="6">
    <location>
        <begin position="299"/>
        <end position="318"/>
    </location>
</feature>
<feature type="transmembrane region" description="Helical" evidence="7">
    <location>
        <begin position="126"/>
        <end position="145"/>
    </location>
</feature>
<evidence type="ECO:0000256" key="5">
    <source>
        <dbReference type="ARBA" id="ARBA00023136"/>
    </source>
</evidence>
<keyword evidence="4 7" id="KW-1133">Transmembrane helix</keyword>
<feature type="transmembrane region" description="Helical" evidence="7">
    <location>
        <begin position="55"/>
        <end position="74"/>
    </location>
</feature>
<accession>A0AAW1LPN5</accession>
<gene>
    <name evidence="8" type="ORF">RND81_04G246900</name>
</gene>
<feature type="transmembrane region" description="Helical" evidence="7">
    <location>
        <begin position="247"/>
        <end position="269"/>
    </location>
</feature>
<keyword evidence="9" id="KW-1185">Reference proteome</keyword>
<dbReference type="AlphaFoldDB" id="A0AAW1LPN5"/>
<reference evidence="8" key="1">
    <citation type="submission" date="2024-03" db="EMBL/GenBank/DDBJ databases">
        <title>WGS assembly of Saponaria officinalis var. Norfolk2.</title>
        <authorList>
            <person name="Jenkins J."/>
            <person name="Shu S."/>
            <person name="Grimwood J."/>
            <person name="Barry K."/>
            <person name="Goodstein D."/>
            <person name="Schmutz J."/>
            <person name="Leebens-Mack J."/>
            <person name="Osbourn A."/>
        </authorList>
    </citation>
    <scope>NUCLEOTIDE SEQUENCE [LARGE SCALE GENOMIC DNA]</scope>
    <source>
        <strain evidence="8">JIC</strain>
    </source>
</reference>
<evidence type="ECO:0000256" key="6">
    <source>
        <dbReference type="SAM" id="MobiDB-lite"/>
    </source>
</evidence>
<keyword evidence="3 7" id="KW-0812">Transmembrane</keyword>
<feature type="transmembrane region" description="Helical" evidence="7">
    <location>
        <begin position="157"/>
        <end position="176"/>
    </location>
</feature>
<evidence type="ECO:0000256" key="4">
    <source>
        <dbReference type="ARBA" id="ARBA00022989"/>
    </source>
</evidence>
<dbReference type="Pfam" id="PF04819">
    <property type="entry name" value="DUF716"/>
    <property type="match status" value="1"/>
</dbReference>
<evidence type="ECO:0000313" key="9">
    <source>
        <dbReference type="Proteomes" id="UP001443914"/>
    </source>
</evidence>
<feature type="transmembrane region" description="Helical" evidence="7">
    <location>
        <begin position="188"/>
        <end position="208"/>
    </location>
</feature>